<dbReference type="InterPro" id="IPR028098">
    <property type="entry name" value="Glyco_trans_4-like_N"/>
</dbReference>
<sequence length="554" mass="65689">MQKTIYISPIMDTFIDSYLKNKNFSNQTHYFLGHFKSSTKYRILLKFDLSSLPKNCNIINAKLTLFCIRNDYMEQENTFSIHPITRKWNDKNVNYLDQPKYDKSRKIQTKINCHLWEPISWDITEYAREWLKNPRKNFGIIIKAENEKDKASLLGLCSQRHNNKDWRPRLEITFTIKEKREIYLKPIPKIAIVTPQFFEWDGNGCLFGGGERYLIDLAKLLQKLGYEVDVFQPSIYEEWERSYEGIKIKGIGNPGFHQDFFIRLNKMFYQITKNYDYHIYFNMDVTYPHVFPNSICISHGIWWDSSERQWWRSKLWYSRLFQSINAVDLLVSVDTNTINWLNAVNPNLKCKKVYIPNYVDLETFKPSKTEPINKKYIKILYPRRLHPGRGWTVCKNVAVELVNEYDNIIFSFVGRGDKQSEKHMKIFASKHPRIEYTWYEMNEMYKAYKDADIVLIPSLYSEGTSLSLLEGMACEKPIIAGLVGGLTDLIIHGYNGYLIEINKENLKNAIIKLINNPELRKDMGKNARKISEHFSKKIWEERWKKIILQQFPIN</sequence>
<evidence type="ECO:0000259" key="6">
    <source>
        <dbReference type="Pfam" id="PF24517"/>
    </source>
</evidence>
<keyword evidence="2" id="KW-0964">Secreted</keyword>
<dbReference type="PANTHER" id="PTHR12526">
    <property type="entry name" value="GLYCOSYLTRANSFERASE"/>
    <property type="match status" value="1"/>
</dbReference>
<evidence type="ECO:0000313" key="7">
    <source>
        <dbReference type="EMBL" id="SHH59435.1"/>
    </source>
</evidence>
<evidence type="ECO:0000259" key="4">
    <source>
        <dbReference type="Pfam" id="PF00534"/>
    </source>
</evidence>
<dbReference type="GO" id="GO:0016757">
    <property type="term" value="F:glycosyltransferase activity"/>
    <property type="evidence" value="ECO:0007669"/>
    <property type="project" value="InterPro"/>
</dbReference>
<evidence type="ECO:0000259" key="5">
    <source>
        <dbReference type="Pfam" id="PF13439"/>
    </source>
</evidence>
<dbReference type="Pfam" id="PF13439">
    <property type="entry name" value="Glyco_transf_4"/>
    <property type="match status" value="1"/>
</dbReference>
<gene>
    <name evidence="7" type="ORF">SAMN02745135_01316</name>
</gene>
<dbReference type="Pfam" id="PF24517">
    <property type="entry name" value="CBM96"/>
    <property type="match status" value="1"/>
</dbReference>
<keyword evidence="8" id="KW-1185">Reference proteome</keyword>
<evidence type="ECO:0000256" key="1">
    <source>
        <dbReference type="ARBA" id="ARBA00004613"/>
    </source>
</evidence>
<comment type="subcellular location">
    <subcellularLocation>
        <location evidence="1">Secreted</location>
    </subcellularLocation>
</comment>
<dbReference type="Pfam" id="PF00534">
    <property type="entry name" value="Glycos_transf_1"/>
    <property type="match status" value="1"/>
</dbReference>
<dbReference type="PANTHER" id="PTHR12526:SF584">
    <property type="entry name" value="GLYCOSYLTRANSFERASE"/>
    <property type="match status" value="1"/>
</dbReference>
<keyword evidence="3" id="KW-0732">Signal</keyword>
<dbReference type="SUPFAM" id="SSF53756">
    <property type="entry name" value="UDP-Glycosyltransferase/glycogen phosphorylase"/>
    <property type="match status" value="1"/>
</dbReference>
<accession>A0A1M5U8P9</accession>
<keyword evidence="7" id="KW-0808">Transferase</keyword>
<dbReference type="GO" id="GO:0005576">
    <property type="term" value="C:extracellular region"/>
    <property type="evidence" value="ECO:0007669"/>
    <property type="project" value="UniProtKB-SubCell"/>
</dbReference>
<reference evidence="8" key="1">
    <citation type="submission" date="2016-11" db="EMBL/GenBank/DDBJ databases">
        <authorList>
            <person name="Varghese N."/>
            <person name="Submissions S."/>
        </authorList>
    </citation>
    <scope>NUCLEOTIDE SEQUENCE [LARGE SCALE GENOMIC DNA]</scope>
    <source>
        <strain evidence="8">DSM 13643</strain>
    </source>
</reference>
<dbReference type="CDD" id="cd03801">
    <property type="entry name" value="GT4_PimA-like"/>
    <property type="match status" value="1"/>
</dbReference>
<organism evidence="7 8">
    <name type="scientific">Caloranaerobacter azorensis DSM 13643</name>
    <dbReference type="NCBI Taxonomy" id="1121264"/>
    <lineage>
        <taxon>Bacteria</taxon>
        <taxon>Bacillati</taxon>
        <taxon>Bacillota</taxon>
        <taxon>Tissierellia</taxon>
        <taxon>Tissierellales</taxon>
        <taxon>Thermohalobacteraceae</taxon>
        <taxon>Caloranaerobacter</taxon>
    </lineage>
</organism>
<evidence type="ECO:0000313" key="8">
    <source>
        <dbReference type="Proteomes" id="UP000183967"/>
    </source>
</evidence>
<evidence type="ECO:0000256" key="3">
    <source>
        <dbReference type="ARBA" id="ARBA00022729"/>
    </source>
</evidence>
<dbReference type="InterPro" id="IPR055372">
    <property type="entry name" value="CBM96"/>
</dbReference>
<dbReference type="InterPro" id="IPR001296">
    <property type="entry name" value="Glyco_trans_1"/>
</dbReference>
<feature type="domain" description="Glycosyl transferase family 1" evidence="4">
    <location>
        <begin position="368"/>
        <end position="529"/>
    </location>
</feature>
<dbReference type="Gene3D" id="2.60.120.970">
    <property type="match status" value="1"/>
</dbReference>
<dbReference type="Gene3D" id="3.40.50.2000">
    <property type="entry name" value="Glycogen Phosphorylase B"/>
    <property type="match status" value="2"/>
</dbReference>
<dbReference type="OrthoDB" id="9766971at2"/>
<dbReference type="AlphaFoldDB" id="A0A1M5U8P9"/>
<dbReference type="NCBIfam" id="NF033679">
    <property type="entry name" value="DNRLRE_dom"/>
    <property type="match status" value="1"/>
</dbReference>
<name>A0A1M5U8P9_9FIRM</name>
<protein>
    <submittedName>
        <fullName evidence="7">Glycosyltransferase involved in cell wall bisynthesis</fullName>
    </submittedName>
</protein>
<dbReference type="RefSeq" id="WP_083599528.1">
    <property type="nucleotide sequence ID" value="NZ_FQXO01000030.1"/>
</dbReference>
<proteinExistence type="predicted"/>
<dbReference type="Proteomes" id="UP000183967">
    <property type="component" value="Unassembled WGS sequence"/>
</dbReference>
<feature type="domain" description="Glycosyltransferase subfamily 4-like N-terminal" evidence="5">
    <location>
        <begin position="207"/>
        <end position="362"/>
    </location>
</feature>
<dbReference type="EMBL" id="FQXO01000030">
    <property type="protein sequence ID" value="SHH59435.1"/>
    <property type="molecule type" value="Genomic_DNA"/>
</dbReference>
<evidence type="ECO:0000256" key="2">
    <source>
        <dbReference type="ARBA" id="ARBA00022525"/>
    </source>
</evidence>
<feature type="domain" description="Carbohydrate-binding module family 96" evidence="6">
    <location>
        <begin position="4"/>
        <end position="153"/>
    </location>
</feature>